<keyword evidence="9" id="KW-0175">Coiled coil</keyword>
<dbReference type="InterPro" id="IPR019519">
    <property type="entry name" value="Elp5"/>
</dbReference>
<keyword evidence="8" id="KW-0539">Nucleus</keyword>
<comment type="similarity">
    <text evidence="4">Belongs to the ELP5 family.</text>
</comment>
<dbReference type="GO" id="GO:0005634">
    <property type="term" value="C:nucleus"/>
    <property type="evidence" value="ECO:0007669"/>
    <property type="project" value="UniProtKB-SubCell"/>
</dbReference>
<dbReference type="AlphaFoldDB" id="A0AAV5SN15"/>
<sequence length="250" mass="27504">NEIMDGSSAMLTTSHSGFTLLNLEGDVNGLSIVLSMIRGKEGRIAGRVPISIRRNESLNNVEFVLIDNDDWMKNSRPITVLSSLNEMIIDRGVGTVARMIIQLTKSSTVIGMVYGEMTSPSIFNQLVSIASRVGFIEERDGKISARVRTVKKNGLIEEKKCSLARSPNGSLMEEIEKAEKIEEKKEEKVEVKRSETKGKSGLQMPFEAAKSQEGLVSIHHGKVRVGGRIIYSADDGDDLDDSDPDDDLHI</sequence>
<evidence type="ECO:0000256" key="1">
    <source>
        <dbReference type="ARBA" id="ARBA00004123"/>
    </source>
</evidence>
<comment type="subcellular location">
    <subcellularLocation>
        <location evidence="2">Cytoplasm</location>
    </subcellularLocation>
    <subcellularLocation>
        <location evidence="1">Nucleus</location>
    </subcellularLocation>
</comment>
<organism evidence="10 11">
    <name type="scientific">Pristionchus entomophagus</name>
    <dbReference type="NCBI Taxonomy" id="358040"/>
    <lineage>
        <taxon>Eukaryota</taxon>
        <taxon>Metazoa</taxon>
        <taxon>Ecdysozoa</taxon>
        <taxon>Nematoda</taxon>
        <taxon>Chromadorea</taxon>
        <taxon>Rhabditida</taxon>
        <taxon>Rhabditina</taxon>
        <taxon>Diplogasteromorpha</taxon>
        <taxon>Diplogasteroidea</taxon>
        <taxon>Neodiplogasteridae</taxon>
        <taxon>Pristionchus</taxon>
    </lineage>
</organism>
<feature type="coiled-coil region" evidence="9">
    <location>
        <begin position="168"/>
        <end position="197"/>
    </location>
</feature>
<feature type="non-terminal residue" evidence="10">
    <location>
        <position position="1"/>
    </location>
</feature>
<evidence type="ECO:0000256" key="7">
    <source>
        <dbReference type="ARBA" id="ARBA00022694"/>
    </source>
</evidence>
<proteinExistence type="inferred from homology"/>
<evidence type="ECO:0000256" key="6">
    <source>
        <dbReference type="ARBA" id="ARBA00022490"/>
    </source>
</evidence>
<dbReference type="PANTHER" id="PTHR15641:SF1">
    <property type="entry name" value="ELONGATOR COMPLEX PROTEIN 5"/>
    <property type="match status" value="1"/>
</dbReference>
<evidence type="ECO:0000256" key="3">
    <source>
        <dbReference type="ARBA" id="ARBA00005043"/>
    </source>
</evidence>
<dbReference type="GO" id="GO:0000049">
    <property type="term" value="F:tRNA binding"/>
    <property type="evidence" value="ECO:0007669"/>
    <property type="project" value="TreeGrafter"/>
</dbReference>
<protein>
    <recommendedName>
        <fullName evidence="5">Elongator complex protein 5</fullName>
    </recommendedName>
</protein>
<evidence type="ECO:0000256" key="4">
    <source>
        <dbReference type="ARBA" id="ARBA00009567"/>
    </source>
</evidence>
<accession>A0AAV5SN15</accession>
<dbReference type="GO" id="GO:0002098">
    <property type="term" value="P:tRNA wobble uridine modification"/>
    <property type="evidence" value="ECO:0007669"/>
    <property type="project" value="InterPro"/>
</dbReference>
<keyword evidence="6" id="KW-0963">Cytoplasm</keyword>
<gene>
    <name evidence="10" type="ORF">PENTCL1PPCAC_6937</name>
</gene>
<comment type="caution">
    <text evidence="10">The sequence shown here is derived from an EMBL/GenBank/DDBJ whole genome shotgun (WGS) entry which is preliminary data.</text>
</comment>
<comment type="pathway">
    <text evidence="3">tRNA modification; 5-methoxycarbonylmethyl-2-thiouridine-tRNA biosynthesis.</text>
</comment>
<evidence type="ECO:0000313" key="11">
    <source>
        <dbReference type="Proteomes" id="UP001432027"/>
    </source>
</evidence>
<dbReference type="PANTHER" id="PTHR15641">
    <property type="entry name" value="ELONGATOR COMPLEX PROTEIN 5"/>
    <property type="match status" value="1"/>
</dbReference>
<evidence type="ECO:0000256" key="5">
    <source>
        <dbReference type="ARBA" id="ARBA00020264"/>
    </source>
</evidence>
<evidence type="ECO:0000313" key="10">
    <source>
        <dbReference type="EMBL" id="GMS84762.1"/>
    </source>
</evidence>
<evidence type="ECO:0000256" key="2">
    <source>
        <dbReference type="ARBA" id="ARBA00004496"/>
    </source>
</evidence>
<dbReference type="GO" id="GO:0033588">
    <property type="term" value="C:elongator holoenzyme complex"/>
    <property type="evidence" value="ECO:0007669"/>
    <property type="project" value="InterPro"/>
</dbReference>
<dbReference type="GO" id="GO:0005829">
    <property type="term" value="C:cytosol"/>
    <property type="evidence" value="ECO:0007669"/>
    <property type="project" value="TreeGrafter"/>
</dbReference>
<reference evidence="10" key="1">
    <citation type="submission" date="2023-10" db="EMBL/GenBank/DDBJ databases">
        <title>Genome assembly of Pristionchus species.</title>
        <authorList>
            <person name="Yoshida K."/>
            <person name="Sommer R.J."/>
        </authorList>
    </citation>
    <scope>NUCLEOTIDE SEQUENCE</scope>
    <source>
        <strain evidence="10">RS0144</strain>
    </source>
</reference>
<dbReference type="Proteomes" id="UP001432027">
    <property type="component" value="Unassembled WGS sequence"/>
</dbReference>
<name>A0AAV5SN15_9BILA</name>
<keyword evidence="11" id="KW-1185">Reference proteome</keyword>
<evidence type="ECO:0000256" key="8">
    <source>
        <dbReference type="ARBA" id="ARBA00023242"/>
    </source>
</evidence>
<keyword evidence="7" id="KW-0819">tRNA processing</keyword>
<dbReference type="EMBL" id="BTSX01000002">
    <property type="protein sequence ID" value="GMS84762.1"/>
    <property type="molecule type" value="Genomic_DNA"/>
</dbReference>
<evidence type="ECO:0000256" key="9">
    <source>
        <dbReference type="SAM" id="Coils"/>
    </source>
</evidence>